<dbReference type="InterPro" id="IPR016163">
    <property type="entry name" value="Ald_DH_C"/>
</dbReference>
<protein>
    <recommendedName>
        <fullName evidence="2">Aldehyde dehydrogenase domain-containing protein</fullName>
    </recommendedName>
</protein>
<organism evidence="3 4">
    <name type="scientific">Protopolystoma xenopodis</name>
    <dbReference type="NCBI Taxonomy" id="117903"/>
    <lineage>
        <taxon>Eukaryota</taxon>
        <taxon>Metazoa</taxon>
        <taxon>Spiralia</taxon>
        <taxon>Lophotrochozoa</taxon>
        <taxon>Platyhelminthes</taxon>
        <taxon>Monogenea</taxon>
        <taxon>Polyopisthocotylea</taxon>
        <taxon>Polystomatidea</taxon>
        <taxon>Polystomatidae</taxon>
        <taxon>Protopolystoma</taxon>
    </lineage>
</organism>
<dbReference type="OrthoDB" id="310895at2759"/>
<evidence type="ECO:0000313" key="3">
    <source>
        <dbReference type="EMBL" id="VEL35388.1"/>
    </source>
</evidence>
<feature type="domain" description="Aldehyde dehydrogenase" evidence="2">
    <location>
        <begin position="18"/>
        <end position="75"/>
    </location>
</feature>
<dbReference type="InterPro" id="IPR016161">
    <property type="entry name" value="Ald_DH/histidinol_DH"/>
</dbReference>
<dbReference type="Proteomes" id="UP000784294">
    <property type="component" value="Unassembled WGS sequence"/>
</dbReference>
<gene>
    <name evidence="3" type="ORF">PXEA_LOCUS28828</name>
</gene>
<dbReference type="PROSITE" id="PS00070">
    <property type="entry name" value="ALDEHYDE_DEHYDR_CYS"/>
    <property type="match status" value="1"/>
</dbReference>
<reference evidence="3" key="1">
    <citation type="submission" date="2018-11" db="EMBL/GenBank/DDBJ databases">
        <authorList>
            <consortium name="Pathogen Informatics"/>
        </authorList>
    </citation>
    <scope>NUCLEOTIDE SEQUENCE</scope>
</reference>
<name>A0A3S5FG18_9PLAT</name>
<keyword evidence="1" id="KW-0560">Oxidoreductase</keyword>
<dbReference type="GO" id="GO:0016620">
    <property type="term" value="F:oxidoreductase activity, acting on the aldehyde or oxo group of donors, NAD or NADP as acceptor"/>
    <property type="evidence" value="ECO:0007669"/>
    <property type="project" value="InterPro"/>
</dbReference>
<dbReference type="EMBL" id="CAAALY010249717">
    <property type="protein sequence ID" value="VEL35388.1"/>
    <property type="molecule type" value="Genomic_DNA"/>
</dbReference>
<dbReference type="Pfam" id="PF00171">
    <property type="entry name" value="Aldedh"/>
    <property type="match status" value="1"/>
</dbReference>
<sequence>MDPSTTSYYTALSWAFKFDLAISKAHMGLFFNQGQCCCASSRIYVEESIYAEFVEGSVEAAKKRRLGDPFEWDTDQRSYPG</sequence>
<dbReference type="InterPro" id="IPR016160">
    <property type="entry name" value="Ald_DH_CS_CYS"/>
</dbReference>
<accession>A0A3S5FG18</accession>
<evidence type="ECO:0000313" key="4">
    <source>
        <dbReference type="Proteomes" id="UP000784294"/>
    </source>
</evidence>
<dbReference type="InterPro" id="IPR015590">
    <property type="entry name" value="Aldehyde_DH_dom"/>
</dbReference>
<evidence type="ECO:0000259" key="2">
    <source>
        <dbReference type="Pfam" id="PF00171"/>
    </source>
</evidence>
<keyword evidence="4" id="KW-1185">Reference proteome</keyword>
<dbReference type="PANTHER" id="PTHR11699">
    <property type="entry name" value="ALDEHYDE DEHYDROGENASE-RELATED"/>
    <property type="match status" value="1"/>
</dbReference>
<dbReference type="SUPFAM" id="SSF53720">
    <property type="entry name" value="ALDH-like"/>
    <property type="match status" value="1"/>
</dbReference>
<comment type="caution">
    <text evidence="3">The sequence shown here is derived from an EMBL/GenBank/DDBJ whole genome shotgun (WGS) entry which is preliminary data.</text>
</comment>
<dbReference type="AlphaFoldDB" id="A0A3S5FG18"/>
<proteinExistence type="predicted"/>
<dbReference type="Gene3D" id="3.40.309.10">
    <property type="entry name" value="Aldehyde Dehydrogenase, Chain A, domain 2"/>
    <property type="match status" value="1"/>
</dbReference>
<evidence type="ECO:0000256" key="1">
    <source>
        <dbReference type="ARBA" id="ARBA00023002"/>
    </source>
</evidence>